<dbReference type="Gramene" id="TraesCLE_scaffold_015936_01G000100.1">
    <property type="protein sequence ID" value="TraesCLE_scaffold_015936_01G000100.1"/>
    <property type="gene ID" value="TraesCLE_scaffold_015936_01G000100"/>
</dbReference>
<evidence type="ECO:0000259" key="2">
    <source>
        <dbReference type="Pfam" id="PF08387"/>
    </source>
</evidence>
<dbReference type="InterPro" id="IPR032675">
    <property type="entry name" value="LRR_dom_sf"/>
</dbReference>
<dbReference type="Gramene" id="TraesCS7B03G0940100.1">
    <property type="protein sequence ID" value="TraesCS7B03G0940100.1.CDS"/>
    <property type="gene ID" value="TraesCS7B03G0940100"/>
</dbReference>
<dbReference type="Gramene" id="TraesSTA7B03G04205840.2">
    <property type="protein sequence ID" value="TraesSTA7B03G04205840.2"/>
    <property type="gene ID" value="TraesSTA7B03G04205840"/>
</dbReference>
<dbReference type="Gramene" id="TraesLAC7B03G04155380.1">
    <property type="protein sequence ID" value="TraesLAC7B03G04155380.1"/>
    <property type="gene ID" value="TraesLAC7B03G04155380"/>
</dbReference>
<dbReference type="Gramene" id="TraesSYM7B03G04259710.2">
    <property type="protein sequence ID" value="TraesSYM7B03G04259710.2"/>
    <property type="gene ID" value="TraesSYM7B03G04259710"/>
</dbReference>
<dbReference type="Gramene" id="TraesSTA7B03G04205840.3">
    <property type="protein sequence ID" value="TraesSTA7B03G04205840.3"/>
    <property type="gene ID" value="TraesSTA7B03G04205840"/>
</dbReference>
<dbReference type="Gramene" id="TraesCAD_scaffold_007887_01G000100.1">
    <property type="protein sequence ID" value="TraesCAD_scaffold_007887_01G000100.1"/>
    <property type="gene ID" value="TraesCAD_scaffold_007887_01G000100"/>
</dbReference>
<evidence type="ECO:0000313" key="5">
    <source>
        <dbReference type="Proteomes" id="UP000019116"/>
    </source>
</evidence>
<dbReference type="Gramene" id="TraesRN7B0100948600.1">
    <property type="protein sequence ID" value="TraesRN7B0100948600.1"/>
    <property type="gene ID" value="TraesRN7B0100948600"/>
</dbReference>
<dbReference type="Gramene" id="TraesSTA7B03G04205840.1">
    <property type="protein sequence ID" value="TraesSTA7B03G04205840.1"/>
    <property type="gene ID" value="TraesSTA7B03G04205840"/>
</dbReference>
<dbReference type="PANTHER" id="PTHR32141">
    <property type="match status" value="1"/>
</dbReference>
<dbReference type="Gramene" id="TraesLDM7B03G04213310.3">
    <property type="protein sequence ID" value="TraesLDM7B03G04213310.3"/>
    <property type="gene ID" value="TraesLDM7B03G04213310"/>
</dbReference>
<dbReference type="SUPFAM" id="SSF81383">
    <property type="entry name" value="F-box domain"/>
    <property type="match status" value="1"/>
</dbReference>
<dbReference type="Gramene" id="TraesPARA_EIv1.0_2459680.1">
    <property type="protein sequence ID" value="TraesPARA_EIv1.0_2459680.1.CDS"/>
    <property type="gene ID" value="TraesPARA_EIv1.0_2459680"/>
</dbReference>
<dbReference type="Gramene" id="TraesSYM7B03G04259710.1">
    <property type="protein sequence ID" value="TraesSYM7B03G04259710.1"/>
    <property type="gene ID" value="TraesSYM7B03G04259710"/>
</dbReference>
<dbReference type="Gramene" id="TraesJAG7B03G04192630.1">
    <property type="protein sequence ID" value="TraesJAG7B03G04192630.1"/>
    <property type="gene ID" value="TraesJAG7B03G04192630"/>
</dbReference>
<name>A0A3B6SIA1_WHEAT</name>
<dbReference type="InterPro" id="IPR055411">
    <property type="entry name" value="LRR_FXL15/At3g58940/PEG3-like"/>
</dbReference>
<dbReference type="Gramene" id="TraesARI7B03G04081080.3">
    <property type="protein sequence ID" value="TraesARI7B03G04081080.3"/>
    <property type="gene ID" value="TraesARI7B03G04081080"/>
</dbReference>
<protein>
    <submittedName>
        <fullName evidence="4">Uncharacterized protein</fullName>
    </submittedName>
</protein>
<organism evidence="4">
    <name type="scientific">Triticum aestivum</name>
    <name type="common">Wheat</name>
    <dbReference type="NCBI Taxonomy" id="4565"/>
    <lineage>
        <taxon>Eukaryota</taxon>
        <taxon>Viridiplantae</taxon>
        <taxon>Streptophyta</taxon>
        <taxon>Embryophyta</taxon>
        <taxon>Tracheophyta</taxon>
        <taxon>Spermatophyta</taxon>
        <taxon>Magnoliopsida</taxon>
        <taxon>Liliopsida</taxon>
        <taxon>Poales</taxon>
        <taxon>Poaceae</taxon>
        <taxon>BOP clade</taxon>
        <taxon>Pooideae</taxon>
        <taxon>Triticodae</taxon>
        <taxon>Triticeae</taxon>
        <taxon>Triticinae</taxon>
        <taxon>Triticum</taxon>
    </lineage>
</organism>
<reference evidence="4" key="1">
    <citation type="submission" date="2018-08" db="EMBL/GenBank/DDBJ databases">
        <authorList>
            <person name="Rossello M."/>
        </authorList>
    </citation>
    <scope>NUCLEOTIDE SEQUENCE [LARGE SCALE GENOMIC DNA]</scope>
    <source>
        <strain evidence="4">cv. Chinese Spring</strain>
    </source>
</reference>
<evidence type="ECO:0000256" key="1">
    <source>
        <dbReference type="SAM" id="MobiDB-lite"/>
    </source>
</evidence>
<dbReference type="RefSeq" id="XP_044429830.1">
    <property type="nucleotide sequence ID" value="XM_044573895.1"/>
</dbReference>
<accession>A0A3B6SIA1</accession>
<dbReference type="Gene3D" id="1.20.1280.50">
    <property type="match status" value="1"/>
</dbReference>
<proteinExistence type="predicted"/>
<gene>
    <name evidence="4" type="primary">LOC123155760</name>
</gene>
<dbReference type="Gramene" id="TraesNOR7B03G04257290.1">
    <property type="protein sequence ID" value="TraesNOR7B03G04257290.1"/>
    <property type="gene ID" value="TraesNOR7B03G04257290"/>
</dbReference>
<dbReference type="PANTHER" id="PTHR32141:SF80">
    <property type="entry name" value="F-BOX DOMAIN-CONTAINING PROTEIN"/>
    <property type="match status" value="1"/>
</dbReference>
<dbReference type="Pfam" id="PF08387">
    <property type="entry name" value="FBD"/>
    <property type="match status" value="1"/>
</dbReference>
<evidence type="ECO:0000259" key="3">
    <source>
        <dbReference type="Pfam" id="PF24758"/>
    </source>
</evidence>
<dbReference type="RefSeq" id="XP_044429831.1">
    <property type="nucleotide sequence ID" value="XM_044573896.1"/>
</dbReference>
<dbReference type="InterPro" id="IPR006566">
    <property type="entry name" value="FBD"/>
</dbReference>
<dbReference type="InterPro" id="IPR055302">
    <property type="entry name" value="F-box_dom-containing"/>
</dbReference>
<dbReference type="Proteomes" id="UP000019116">
    <property type="component" value="Chromosome 7B"/>
</dbReference>
<dbReference type="Pfam" id="PF24758">
    <property type="entry name" value="LRR_At5g56370"/>
    <property type="match status" value="1"/>
</dbReference>
<dbReference type="InterPro" id="IPR053781">
    <property type="entry name" value="F-box_AtFBL13-like"/>
</dbReference>
<dbReference type="Gramene" id="TraesARI7B03G04081080.2">
    <property type="protein sequence ID" value="TraesARI7B03G04081080.2"/>
    <property type="gene ID" value="TraesARI7B03G04081080"/>
</dbReference>
<dbReference type="Gramene" id="TraesARI7B03G04081080.1">
    <property type="protein sequence ID" value="TraesARI7B03G04081080.1"/>
    <property type="gene ID" value="TraesARI7B03G04081080"/>
</dbReference>
<feature type="region of interest" description="Disordered" evidence="1">
    <location>
        <begin position="1"/>
        <end position="34"/>
    </location>
</feature>
<sequence length="472" mass="52830">MEAAAAPAAPVPDQGGSQWTASKTARRRDSDESAADFISRVPDAVLCTIISLLPTKDGGRTQVFSRRWRPLWRSAPLNLEVRVPYPGRGVRTSSVAPDVVPKVISQHPGPARRFCFHGLRPGDLHDQAESWFRSRALANLEVLEVGYKVHGEKELEELILARISLPPSAFRSASTLLVAEIGYCDLPREMVPSMGFDLLELLSLISVSISVEVFRGLLSACRALKSLHMSGVRGASCLHVRSPTLRSICFRDSSGKVELVIEDAPRLVRLLMPFGSRDDCGTIRVISAPKLEILGPLLPVVSKLLVSQGISSAGSGNSMYTVKILALRCSGYELDGVLNILRRFPCLEKLYVIFHKHKEMDKKIEPQYDRLHPIECLQTHLKTVVFEVFMSHDKQLEFAKFFVLNAEVLKKIEFDGIYGAYNSISLAYQHRLLRVENRASRDAQFEFMNRHRDTEKHLNKHNLSVADPFQQP</sequence>
<evidence type="ECO:0000313" key="4">
    <source>
        <dbReference type="EnsemblPlants" id="TraesCS7B02G350700.1"/>
    </source>
</evidence>
<dbReference type="OrthoDB" id="612216at2759"/>
<dbReference type="Gramene" id="TraesJAG7B03G04192630.3">
    <property type="protein sequence ID" value="TraesJAG7B03G04192630.3"/>
    <property type="gene ID" value="TraesJAG7B03G04192630"/>
</dbReference>
<dbReference type="GeneID" id="123155760"/>
<feature type="domain" description="FBD" evidence="2">
    <location>
        <begin position="372"/>
        <end position="413"/>
    </location>
</feature>
<dbReference type="EnsemblPlants" id="TraesCS7B02G350700.1">
    <property type="protein sequence ID" value="TraesCS7B02G350700.1"/>
    <property type="gene ID" value="TraesCS7B02G350700"/>
</dbReference>
<dbReference type="Gramene" id="TraesPARA_EIv1.0_2459680.3">
    <property type="protein sequence ID" value="TraesPARA_EIv1.0_2459680.3.CDS"/>
    <property type="gene ID" value="TraesPARA_EIv1.0_2459680"/>
</dbReference>
<dbReference type="CDD" id="cd22160">
    <property type="entry name" value="F-box_AtFBL13-like"/>
    <property type="match status" value="1"/>
</dbReference>
<dbReference type="PaxDb" id="4565-Traes_7BL_D3C5528D9.1"/>
<dbReference type="Gene3D" id="3.80.10.10">
    <property type="entry name" value="Ribonuclease Inhibitor"/>
    <property type="match status" value="1"/>
</dbReference>
<keyword evidence="5" id="KW-1185">Reference proteome</keyword>
<dbReference type="Gramene" id="TraesLAC7B03G04155380.2">
    <property type="protein sequence ID" value="TraesLAC7B03G04155380.2"/>
    <property type="gene ID" value="TraesLAC7B03G04155380"/>
</dbReference>
<dbReference type="Gramene" id="TraesPARA_EIv1.0_2459680.2">
    <property type="protein sequence ID" value="TraesPARA_EIv1.0_2459680.2.CDS"/>
    <property type="gene ID" value="TraesPARA_EIv1.0_2459680"/>
</dbReference>
<dbReference type="KEGG" id="taes:123155760"/>
<dbReference type="Gramene" id="TraesSYM7B03G04259710.3">
    <property type="protein sequence ID" value="TraesSYM7B03G04259710.3"/>
    <property type="gene ID" value="TraesSYM7B03G04259710"/>
</dbReference>
<dbReference type="Gramene" id="TraesCS7B02G350700.1">
    <property type="protein sequence ID" value="TraesCS7B02G350700.1"/>
    <property type="gene ID" value="TraesCS7B02G350700"/>
</dbReference>
<dbReference type="Gramene" id="TraesLDM7B03G04213310.2">
    <property type="protein sequence ID" value="TraesLDM7B03G04213310.2"/>
    <property type="gene ID" value="TraesLDM7B03G04213310"/>
</dbReference>
<dbReference type="Gramene" id="TraesNOR7B03G04257290.2">
    <property type="protein sequence ID" value="TraesNOR7B03G04257290.2"/>
    <property type="gene ID" value="TraesNOR7B03G04257290"/>
</dbReference>
<dbReference type="Gramene" id="TraesJAG7B03G04192630.2">
    <property type="protein sequence ID" value="TraesJAG7B03G04192630.2"/>
    <property type="gene ID" value="TraesJAG7B03G04192630"/>
</dbReference>
<dbReference type="Gramene" id="TraesLDM7B03G04213310.1">
    <property type="protein sequence ID" value="TraesLDM7B03G04213310.1"/>
    <property type="gene ID" value="TraesLDM7B03G04213310"/>
</dbReference>
<reference evidence="4" key="2">
    <citation type="submission" date="2018-10" db="UniProtKB">
        <authorList>
            <consortium name="EnsemblPlants"/>
        </authorList>
    </citation>
    <scope>IDENTIFICATION</scope>
</reference>
<dbReference type="STRING" id="4565.A0A3B6SIA1"/>
<feature type="domain" description="F-box/LRR-repeat protein 15/At3g58940/PEG3-like LRR" evidence="3">
    <location>
        <begin position="129"/>
        <end position="352"/>
    </location>
</feature>
<dbReference type="SUPFAM" id="SSF52047">
    <property type="entry name" value="RNI-like"/>
    <property type="match status" value="1"/>
</dbReference>
<dbReference type="InterPro" id="IPR036047">
    <property type="entry name" value="F-box-like_dom_sf"/>
</dbReference>
<dbReference type="AlphaFoldDB" id="A0A3B6SIA1"/>